<dbReference type="InterPro" id="IPR016032">
    <property type="entry name" value="Sig_transdc_resp-reg_C-effctor"/>
</dbReference>
<dbReference type="Gene3D" id="1.10.8.430">
    <property type="entry name" value="Helical domain of apoptotic protease-activating factors"/>
    <property type="match status" value="1"/>
</dbReference>
<proteinExistence type="inferred from homology"/>
<feature type="domain" description="OmpR/PhoB-type" evidence="7">
    <location>
        <begin position="1"/>
        <end position="96"/>
    </location>
</feature>
<feature type="region of interest" description="Disordered" evidence="6">
    <location>
        <begin position="250"/>
        <end position="277"/>
    </location>
</feature>
<evidence type="ECO:0000313" key="9">
    <source>
        <dbReference type="Proteomes" id="UP000611554"/>
    </source>
</evidence>
<dbReference type="InterPro" id="IPR003593">
    <property type="entry name" value="AAA+_ATPase"/>
</dbReference>
<comment type="similarity">
    <text evidence="1">Belongs to the AfsR/DnrI/RedD regulatory family.</text>
</comment>
<dbReference type="InterPro" id="IPR011990">
    <property type="entry name" value="TPR-like_helical_dom_sf"/>
</dbReference>
<dbReference type="InterPro" id="IPR041664">
    <property type="entry name" value="AAA_16"/>
</dbReference>
<feature type="DNA-binding region" description="OmpR/PhoB-type" evidence="5">
    <location>
        <begin position="1"/>
        <end position="96"/>
    </location>
</feature>
<dbReference type="InterPro" id="IPR005158">
    <property type="entry name" value="BTAD"/>
</dbReference>
<keyword evidence="4" id="KW-0804">Transcription</keyword>
<reference evidence="9" key="1">
    <citation type="journal article" date="2019" name="Int. J. Syst. Evol. Microbiol.">
        <title>The Global Catalogue of Microorganisms (GCM) 10K type strain sequencing project: providing services to taxonomists for standard genome sequencing and annotation.</title>
        <authorList>
            <consortium name="The Broad Institute Genomics Platform"/>
            <consortium name="The Broad Institute Genome Sequencing Center for Infectious Disease"/>
            <person name="Wu L."/>
            <person name="Ma J."/>
        </authorList>
    </citation>
    <scope>NUCLEOTIDE SEQUENCE [LARGE SCALE GENOMIC DNA]</scope>
    <source>
        <strain evidence="9">JCM 3115</strain>
    </source>
</reference>
<dbReference type="InterPro" id="IPR036388">
    <property type="entry name" value="WH-like_DNA-bd_sf"/>
</dbReference>
<dbReference type="InterPro" id="IPR019734">
    <property type="entry name" value="TPR_rpt"/>
</dbReference>
<dbReference type="SMART" id="SM00028">
    <property type="entry name" value="TPR"/>
    <property type="match status" value="5"/>
</dbReference>
<dbReference type="SUPFAM" id="SSF46894">
    <property type="entry name" value="C-terminal effector domain of the bipartite response regulators"/>
    <property type="match status" value="1"/>
</dbReference>
<dbReference type="EMBL" id="BMQJ01000001">
    <property type="protein sequence ID" value="GGP78638.1"/>
    <property type="molecule type" value="Genomic_DNA"/>
</dbReference>
<dbReference type="SMART" id="SM01043">
    <property type="entry name" value="BTAD"/>
    <property type="match status" value="1"/>
</dbReference>
<dbReference type="SMART" id="SM00862">
    <property type="entry name" value="Trans_reg_C"/>
    <property type="match status" value="1"/>
</dbReference>
<comment type="caution">
    <text evidence="8">The sequence shown here is derived from an EMBL/GenBank/DDBJ whole genome shotgun (WGS) entry which is preliminary data.</text>
</comment>
<dbReference type="PRINTS" id="PR00364">
    <property type="entry name" value="DISEASERSIST"/>
</dbReference>
<dbReference type="Gene3D" id="3.40.50.300">
    <property type="entry name" value="P-loop containing nucleotide triphosphate hydrolases"/>
    <property type="match status" value="1"/>
</dbReference>
<dbReference type="Proteomes" id="UP000611554">
    <property type="component" value="Unassembled WGS sequence"/>
</dbReference>
<evidence type="ECO:0000256" key="2">
    <source>
        <dbReference type="ARBA" id="ARBA00023015"/>
    </source>
</evidence>
<sequence>MTFLMLGGLEVRSDRGQIIPIPRLKQRQLLVALLLKANTPASFEYLTDALWGDDPPASAEQNLKTYVHTLRRLLSPDAPRSAPIETQANTYLVTLGEDDLDLLAFREHVRRGRRATQGHRAEAAHHHYQRALDLWRGDPFPNARGTRVLNDAAAGLGEERLAALEEFSEIRLDLKRYAEAVPDLRAAAGANPTRERLWGQLMLALHGAGDRAAALHAYERLAKAVMERTGLEPSPTLRDLHRRIISSTEVTRPASPGPERSTGISVTAGTVPVPHQLPRDPGGFVGRAEELVQLRSLLSPWDGGRPHHVVAITGPPGAGKSALAIRAAHAVRDHFPDGQLYANLHGATPGLRPLEPLEVLGRFLRALGVAPQAVPTDVDEAAALWRSLLDGRNVLVVLDDAVDLPQVRPLLSVPEGNTVLVNSRRTFALVDDCVHVPIGRLRQVEATAMLAKLTGAERTGRDPEATERLVELCGGLPLAVAVAGARLANRPRWEVTDLVERLQDERRRLRELEAGDIAVRSSLGVSYDLLAGSADPLDREAARALRALGVLRVPDVTPHVVGALLDVPADEAERALERLADGHLVETDGVGRYRLHDLVRLFASEQALREDSETDRDIKLSRALSFYISTAHSATEIMQYPRIESAGISVDAAPLPLTSKDEAQEWLERERASLLSAASQAMAAMEERTIRLGVTLAFTLYWSLHYSGAGSDLLLISHQTLEAGRRLCDLGIEAKAHNYVGVALDMNNRSGEAVPHIQRQLELCRELSDPHGEQKALGSLAVIYSYQERYEEMLHCAEEQLRVSNAIGHRSGEHYAMAYIGLAHRRLGRLDQALAVLNDALDKIHEDDDNRPYHEAIVLEKLGEVHVDRGDPASAKTCYENALTCVRAVKASIAEPYLLLGLARASRLLGEIDEAAGHLAQSAAGVREMGIKDLDGQLAEEEAALREARGEEAAPVRRVMTP</sequence>
<dbReference type="PANTHER" id="PTHR35807:SF1">
    <property type="entry name" value="TRANSCRIPTIONAL REGULATOR REDD"/>
    <property type="match status" value="1"/>
</dbReference>
<dbReference type="Gene3D" id="1.25.40.10">
    <property type="entry name" value="Tetratricopeptide repeat domain"/>
    <property type="match status" value="2"/>
</dbReference>
<dbReference type="SUPFAM" id="SSF48452">
    <property type="entry name" value="TPR-like"/>
    <property type="match status" value="3"/>
</dbReference>
<dbReference type="InterPro" id="IPR042197">
    <property type="entry name" value="Apaf_helical"/>
</dbReference>
<dbReference type="CDD" id="cd15831">
    <property type="entry name" value="BTAD"/>
    <property type="match status" value="1"/>
</dbReference>
<accession>A0ABQ2QHD4</accession>
<dbReference type="Pfam" id="PF00486">
    <property type="entry name" value="Trans_reg_C"/>
    <property type="match status" value="1"/>
</dbReference>
<dbReference type="RefSeq" id="WP_189244653.1">
    <property type="nucleotide sequence ID" value="NZ_BMQJ01000001.1"/>
</dbReference>
<evidence type="ECO:0000256" key="4">
    <source>
        <dbReference type="ARBA" id="ARBA00023163"/>
    </source>
</evidence>
<evidence type="ECO:0000259" key="7">
    <source>
        <dbReference type="PROSITE" id="PS51755"/>
    </source>
</evidence>
<dbReference type="InterPro" id="IPR001867">
    <property type="entry name" value="OmpR/PhoB-type_DNA-bd"/>
</dbReference>
<evidence type="ECO:0000256" key="3">
    <source>
        <dbReference type="ARBA" id="ARBA00023125"/>
    </source>
</evidence>
<name>A0ABQ2QHD4_9ACTN</name>
<dbReference type="Pfam" id="PF13191">
    <property type="entry name" value="AAA_16"/>
    <property type="match status" value="1"/>
</dbReference>
<dbReference type="Pfam" id="PF03704">
    <property type="entry name" value="BTAD"/>
    <property type="match status" value="1"/>
</dbReference>
<dbReference type="SUPFAM" id="SSF52540">
    <property type="entry name" value="P-loop containing nucleoside triphosphate hydrolases"/>
    <property type="match status" value="1"/>
</dbReference>
<dbReference type="PROSITE" id="PS51755">
    <property type="entry name" value="OMPR_PHOB"/>
    <property type="match status" value="1"/>
</dbReference>
<evidence type="ECO:0000256" key="6">
    <source>
        <dbReference type="SAM" id="MobiDB-lite"/>
    </source>
</evidence>
<keyword evidence="9" id="KW-1185">Reference proteome</keyword>
<dbReference type="PANTHER" id="PTHR35807">
    <property type="entry name" value="TRANSCRIPTIONAL REGULATOR REDD-RELATED"/>
    <property type="match status" value="1"/>
</dbReference>
<dbReference type="InterPro" id="IPR051677">
    <property type="entry name" value="AfsR-DnrI-RedD_regulator"/>
</dbReference>
<evidence type="ECO:0000256" key="5">
    <source>
        <dbReference type="PROSITE-ProRule" id="PRU01091"/>
    </source>
</evidence>
<gene>
    <name evidence="8" type="ORF">GCM10010140_03600</name>
</gene>
<dbReference type="Gene3D" id="1.10.10.10">
    <property type="entry name" value="Winged helix-like DNA-binding domain superfamily/Winged helix DNA-binding domain"/>
    <property type="match status" value="1"/>
</dbReference>
<dbReference type="SMART" id="SM00382">
    <property type="entry name" value="AAA"/>
    <property type="match status" value="1"/>
</dbReference>
<keyword evidence="3 5" id="KW-0238">DNA-binding</keyword>
<evidence type="ECO:0000313" key="8">
    <source>
        <dbReference type="EMBL" id="GGP78638.1"/>
    </source>
</evidence>
<evidence type="ECO:0000256" key="1">
    <source>
        <dbReference type="ARBA" id="ARBA00005820"/>
    </source>
</evidence>
<keyword evidence="2" id="KW-0805">Transcription regulation</keyword>
<protein>
    <submittedName>
        <fullName evidence="8">SARP family transcriptional regulator</fullName>
    </submittedName>
</protein>
<dbReference type="InterPro" id="IPR027417">
    <property type="entry name" value="P-loop_NTPase"/>
</dbReference>
<organism evidence="8 9">
    <name type="scientific">Streptosporangium pseudovulgare</name>
    <dbReference type="NCBI Taxonomy" id="35765"/>
    <lineage>
        <taxon>Bacteria</taxon>
        <taxon>Bacillati</taxon>
        <taxon>Actinomycetota</taxon>
        <taxon>Actinomycetes</taxon>
        <taxon>Streptosporangiales</taxon>
        <taxon>Streptosporangiaceae</taxon>
        <taxon>Streptosporangium</taxon>
    </lineage>
</organism>